<feature type="domain" description="JAB1/MPN/MOV34 metalloenzyme" evidence="1">
    <location>
        <begin position="198"/>
        <end position="263"/>
    </location>
</feature>
<dbReference type="AlphaFoldDB" id="A0A835LMZ9"/>
<evidence type="ECO:0000259" key="1">
    <source>
        <dbReference type="Pfam" id="PF01398"/>
    </source>
</evidence>
<keyword evidence="3" id="KW-1185">Reference proteome</keyword>
<comment type="caution">
    <text evidence="2">The sequence shown here is derived from an EMBL/GenBank/DDBJ whole genome shotgun (WGS) entry which is preliminary data.</text>
</comment>
<name>A0A835LMZ9_9MAGN</name>
<dbReference type="EMBL" id="JADFTS010000007">
    <property type="protein sequence ID" value="KAF9598492.1"/>
    <property type="molecule type" value="Genomic_DNA"/>
</dbReference>
<dbReference type="InterPro" id="IPR051397">
    <property type="entry name" value="Zn-ADH-like_protein"/>
</dbReference>
<accession>A0A835LMZ9</accession>
<dbReference type="Gene3D" id="3.40.140.10">
    <property type="entry name" value="Cytidine Deaminase, domain 2"/>
    <property type="match status" value="1"/>
</dbReference>
<dbReference type="InterPro" id="IPR000555">
    <property type="entry name" value="JAMM/MPN+_dom"/>
</dbReference>
<dbReference type="Proteomes" id="UP000631114">
    <property type="component" value="Unassembled WGS sequence"/>
</dbReference>
<dbReference type="PANTHER" id="PTHR43677:SF3">
    <property type="entry name" value="PROSTAGLANDIN REDUCTASE 3"/>
    <property type="match status" value="1"/>
</dbReference>
<evidence type="ECO:0000313" key="3">
    <source>
        <dbReference type="Proteomes" id="UP000631114"/>
    </source>
</evidence>
<organism evidence="2 3">
    <name type="scientific">Coptis chinensis</name>
    <dbReference type="NCBI Taxonomy" id="261450"/>
    <lineage>
        <taxon>Eukaryota</taxon>
        <taxon>Viridiplantae</taxon>
        <taxon>Streptophyta</taxon>
        <taxon>Embryophyta</taxon>
        <taxon>Tracheophyta</taxon>
        <taxon>Spermatophyta</taxon>
        <taxon>Magnoliopsida</taxon>
        <taxon>Ranunculales</taxon>
        <taxon>Ranunculaceae</taxon>
        <taxon>Coptidoideae</taxon>
        <taxon>Coptis</taxon>
    </lineage>
</organism>
<sequence length="428" mass="47866">MASASGLYPKQGVIINMASASGLYPMLPDPIYSGSKGAFELIQDERRAGACLWITNRRGMEYWPTPTEETKYRTKQPNARKVYSNIEKSYIQIPRVIAKAVVHTLSHNFRSATSIVRTLLKLPIEPHHVLLKVIYAGVNASDVSFLIPTSCSGHYFGGSDQELSSRLPFDAGFEVIRFIDLKGGIPAAIMTFGSYSEFMMMVVHARSGGNIEIMGLMQGKTDGEAIIVMDAFALPVEGTETRVNAQVDAYEYMVDYSQTNKQDLSEEYKPPGELFEYRTIPLNKIEDFDELYQEGIFGWALIRSGLRVCGRKGTAREVTSKQCEDPTSILPSFIGVRYIASVTHIVMILEQSNNYVSRRGPPLKMHLKLSPRLPKRGDILIDINDRFPRDFLSDIFSKERLTEDSSSISLLYNDGTGLSINIGHSFRS</sequence>
<dbReference type="GO" id="GO:0016491">
    <property type="term" value="F:oxidoreductase activity"/>
    <property type="evidence" value="ECO:0007669"/>
    <property type="project" value="TreeGrafter"/>
</dbReference>
<dbReference type="Pfam" id="PF01398">
    <property type="entry name" value="JAB"/>
    <property type="match status" value="1"/>
</dbReference>
<dbReference type="GO" id="GO:0008237">
    <property type="term" value="F:metallopeptidase activity"/>
    <property type="evidence" value="ECO:0007669"/>
    <property type="project" value="InterPro"/>
</dbReference>
<dbReference type="GO" id="GO:0005739">
    <property type="term" value="C:mitochondrion"/>
    <property type="evidence" value="ECO:0007669"/>
    <property type="project" value="TreeGrafter"/>
</dbReference>
<evidence type="ECO:0000313" key="2">
    <source>
        <dbReference type="EMBL" id="KAF9598492.1"/>
    </source>
</evidence>
<protein>
    <recommendedName>
        <fullName evidence="1">JAB1/MPN/MOV34 metalloenzyme domain-containing protein</fullName>
    </recommendedName>
</protein>
<dbReference type="PANTHER" id="PTHR43677">
    <property type="entry name" value="SHORT-CHAIN DEHYDROGENASE/REDUCTASE"/>
    <property type="match status" value="1"/>
</dbReference>
<dbReference type="OrthoDB" id="48317at2759"/>
<proteinExistence type="predicted"/>
<gene>
    <name evidence="2" type="ORF">IFM89_028024</name>
</gene>
<reference evidence="2 3" key="1">
    <citation type="submission" date="2020-10" db="EMBL/GenBank/DDBJ databases">
        <title>The Coptis chinensis genome and diversification of protoberbering-type alkaloids.</title>
        <authorList>
            <person name="Wang B."/>
            <person name="Shu S."/>
            <person name="Song C."/>
            <person name="Liu Y."/>
        </authorList>
    </citation>
    <scope>NUCLEOTIDE SEQUENCE [LARGE SCALE GENOMIC DNA]</scope>
    <source>
        <strain evidence="2">HL-2020</strain>
        <tissue evidence="2">Leaf</tissue>
    </source>
</reference>